<dbReference type="AlphaFoldDB" id="A0A9N7VBS8"/>
<sequence length="205" mass="22426">MSNHYLLSTDQYQVPRARRETGLELRAGGGELRPNSRSQSALIGREPVPDWLPSLMTPAASLELNLKRELVEHWRSVRGAFTPETIVPQTLSQPKKGSGEPAKDRVEDHKQMEWLSSLKGWCVVGQHPAGEAPSAFHDIICTRPTAPDQSDVSERDEDPEICLQETAEDPEEPLMVLPAAVGGATASAAVLDSELSPVAWKTAKM</sequence>
<dbReference type="EMBL" id="CADEAL010003920">
    <property type="protein sequence ID" value="CAB1446567.1"/>
    <property type="molecule type" value="Genomic_DNA"/>
</dbReference>
<dbReference type="Proteomes" id="UP001153269">
    <property type="component" value="Unassembled WGS sequence"/>
</dbReference>
<evidence type="ECO:0000313" key="3">
    <source>
        <dbReference type="Proteomes" id="UP001153269"/>
    </source>
</evidence>
<gene>
    <name evidence="2" type="ORF">PLEPLA_LOCUS34292</name>
</gene>
<keyword evidence="3" id="KW-1185">Reference proteome</keyword>
<proteinExistence type="predicted"/>
<protein>
    <submittedName>
        <fullName evidence="2">Uncharacterized protein</fullName>
    </submittedName>
</protein>
<reference evidence="2" key="1">
    <citation type="submission" date="2020-03" db="EMBL/GenBank/DDBJ databases">
        <authorList>
            <person name="Weist P."/>
        </authorList>
    </citation>
    <scope>NUCLEOTIDE SEQUENCE</scope>
</reference>
<feature type="region of interest" description="Disordered" evidence="1">
    <location>
        <begin position="17"/>
        <end position="40"/>
    </location>
</feature>
<organism evidence="2 3">
    <name type="scientific">Pleuronectes platessa</name>
    <name type="common">European plaice</name>
    <dbReference type="NCBI Taxonomy" id="8262"/>
    <lineage>
        <taxon>Eukaryota</taxon>
        <taxon>Metazoa</taxon>
        <taxon>Chordata</taxon>
        <taxon>Craniata</taxon>
        <taxon>Vertebrata</taxon>
        <taxon>Euteleostomi</taxon>
        <taxon>Actinopterygii</taxon>
        <taxon>Neopterygii</taxon>
        <taxon>Teleostei</taxon>
        <taxon>Neoteleostei</taxon>
        <taxon>Acanthomorphata</taxon>
        <taxon>Carangaria</taxon>
        <taxon>Pleuronectiformes</taxon>
        <taxon>Pleuronectoidei</taxon>
        <taxon>Pleuronectidae</taxon>
        <taxon>Pleuronectes</taxon>
    </lineage>
</organism>
<evidence type="ECO:0000256" key="1">
    <source>
        <dbReference type="SAM" id="MobiDB-lite"/>
    </source>
</evidence>
<feature type="compositionally biased region" description="Basic and acidic residues" evidence="1">
    <location>
        <begin position="97"/>
        <end position="106"/>
    </location>
</feature>
<feature type="region of interest" description="Disordered" evidence="1">
    <location>
        <begin position="85"/>
        <end position="106"/>
    </location>
</feature>
<name>A0A9N7VBS8_PLEPL</name>
<comment type="caution">
    <text evidence="2">The sequence shown here is derived from an EMBL/GenBank/DDBJ whole genome shotgun (WGS) entry which is preliminary data.</text>
</comment>
<evidence type="ECO:0000313" key="2">
    <source>
        <dbReference type="EMBL" id="CAB1446567.1"/>
    </source>
</evidence>
<accession>A0A9N7VBS8</accession>